<keyword evidence="3" id="KW-1185">Reference proteome</keyword>
<comment type="caution">
    <text evidence="2">The sequence shown here is derived from an EMBL/GenBank/DDBJ whole genome shotgun (WGS) entry which is preliminary data.</text>
</comment>
<dbReference type="OMA" id="QNAHYID"/>
<dbReference type="AlphaFoldDB" id="K0T2Q1"/>
<dbReference type="InterPro" id="IPR027417">
    <property type="entry name" value="P-loop_NTPase"/>
</dbReference>
<accession>K0T2Q1</accession>
<feature type="signal peptide" evidence="1">
    <location>
        <begin position="1"/>
        <end position="17"/>
    </location>
</feature>
<evidence type="ECO:0000313" key="3">
    <source>
        <dbReference type="Proteomes" id="UP000266841"/>
    </source>
</evidence>
<gene>
    <name evidence="2" type="ORF">THAOC_06478</name>
</gene>
<organism evidence="2 3">
    <name type="scientific">Thalassiosira oceanica</name>
    <name type="common">Marine diatom</name>
    <dbReference type="NCBI Taxonomy" id="159749"/>
    <lineage>
        <taxon>Eukaryota</taxon>
        <taxon>Sar</taxon>
        <taxon>Stramenopiles</taxon>
        <taxon>Ochrophyta</taxon>
        <taxon>Bacillariophyta</taxon>
        <taxon>Coscinodiscophyceae</taxon>
        <taxon>Thalassiosirophycidae</taxon>
        <taxon>Thalassiosirales</taxon>
        <taxon>Thalassiosiraceae</taxon>
        <taxon>Thalassiosira</taxon>
    </lineage>
</organism>
<protein>
    <recommendedName>
        <fullName evidence="4">Phosphoribulokinase/uridine kinase domain-containing protein</fullName>
    </recommendedName>
</protein>
<name>K0T2Q1_THAOC</name>
<evidence type="ECO:0008006" key="4">
    <source>
        <dbReference type="Google" id="ProtNLM"/>
    </source>
</evidence>
<dbReference type="SUPFAM" id="SSF52540">
    <property type="entry name" value="P-loop containing nucleoside triphosphate hydrolases"/>
    <property type="match status" value="1"/>
</dbReference>
<sequence length="275" mass="31067">MQRILLVFALCPAILHAFTNMKTTPAKVDDKMMSTYDRLASRLVGRYAKESECLQNNQLFVCVSGGPGGQRSGKSTLSEAVSSRINELLRDESASVVLPMDGYHYTRAQLKAMGDSDDCPYSNEDLIARRGAPWTFDAEACVRDFTRARELGQASLPIYSRTKSDPIEDGALLSKDTKIVLLEGNYLLAWGDERWRPLQTNRVFDETWYIACRSLDDQRERLVKRHLETWSVEKTRMFGEGEVGAGVKADSNDMLNLVWIDDMSRKHADLIIDSE</sequence>
<feature type="chain" id="PRO_5003840586" description="Phosphoribulokinase/uridine kinase domain-containing protein" evidence="1">
    <location>
        <begin position="18"/>
        <end position="275"/>
    </location>
</feature>
<dbReference type="PANTHER" id="PTHR10285">
    <property type="entry name" value="URIDINE KINASE"/>
    <property type="match status" value="1"/>
</dbReference>
<dbReference type="EMBL" id="AGNL01006449">
    <property type="protein sequence ID" value="EJK72030.1"/>
    <property type="molecule type" value="Genomic_DNA"/>
</dbReference>
<dbReference type="OrthoDB" id="38169at2759"/>
<keyword evidence="1" id="KW-0732">Signal</keyword>
<evidence type="ECO:0000313" key="2">
    <source>
        <dbReference type="EMBL" id="EJK72030.1"/>
    </source>
</evidence>
<dbReference type="Gene3D" id="3.40.50.300">
    <property type="entry name" value="P-loop containing nucleotide triphosphate hydrolases"/>
    <property type="match status" value="1"/>
</dbReference>
<reference evidence="2 3" key="1">
    <citation type="journal article" date="2012" name="Genome Biol.">
        <title>Genome and low-iron response of an oceanic diatom adapted to chronic iron limitation.</title>
        <authorList>
            <person name="Lommer M."/>
            <person name="Specht M."/>
            <person name="Roy A.S."/>
            <person name="Kraemer L."/>
            <person name="Andreson R."/>
            <person name="Gutowska M.A."/>
            <person name="Wolf J."/>
            <person name="Bergner S.V."/>
            <person name="Schilhabel M.B."/>
            <person name="Klostermeier U.C."/>
            <person name="Beiko R.G."/>
            <person name="Rosenstiel P."/>
            <person name="Hippler M."/>
            <person name="Laroche J."/>
        </authorList>
    </citation>
    <scope>NUCLEOTIDE SEQUENCE [LARGE SCALE GENOMIC DNA]</scope>
    <source>
        <strain evidence="2 3">CCMP1005</strain>
    </source>
</reference>
<dbReference type="eggNOG" id="KOG2702">
    <property type="taxonomic scope" value="Eukaryota"/>
</dbReference>
<proteinExistence type="predicted"/>
<evidence type="ECO:0000256" key="1">
    <source>
        <dbReference type="SAM" id="SignalP"/>
    </source>
</evidence>
<dbReference type="Proteomes" id="UP000266841">
    <property type="component" value="Unassembled WGS sequence"/>
</dbReference>